<name>A3MUG4_PYRCJ</name>
<dbReference type="SUPFAM" id="SSF81301">
    <property type="entry name" value="Nucleotidyltransferase"/>
    <property type="match status" value="1"/>
</dbReference>
<dbReference type="Pfam" id="PF01909">
    <property type="entry name" value="NTP_transf_2"/>
    <property type="match status" value="1"/>
</dbReference>
<dbReference type="Gene3D" id="3.30.460.10">
    <property type="entry name" value="Beta Polymerase, domain 2"/>
    <property type="match status" value="1"/>
</dbReference>
<dbReference type="PANTHER" id="PTHR43449">
    <property type="entry name" value="NUCLEOTIDYLTRANSFERASE"/>
    <property type="match status" value="1"/>
</dbReference>
<dbReference type="AlphaFoldDB" id="A3MUG4"/>
<evidence type="ECO:0000259" key="1">
    <source>
        <dbReference type="Pfam" id="PF01909"/>
    </source>
</evidence>
<dbReference type="PANTHER" id="PTHR43449:SF3">
    <property type="entry name" value="POLYMERASE NUCLEOTIDYL TRANSFERASE DOMAIN-CONTAINING PROTEIN"/>
    <property type="match status" value="1"/>
</dbReference>
<dbReference type="HOGENOM" id="CLU_175268_0_0_2"/>
<organism evidence="2 3">
    <name type="scientific">Pyrobaculum calidifontis (strain DSM 21063 / JCM 11548 / VA1)</name>
    <dbReference type="NCBI Taxonomy" id="410359"/>
    <lineage>
        <taxon>Archaea</taxon>
        <taxon>Thermoproteota</taxon>
        <taxon>Thermoprotei</taxon>
        <taxon>Thermoproteales</taxon>
        <taxon>Thermoproteaceae</taxon>
        <taxon>Pyrobaculum</taxon>
    </lineage>
</organism>
<evidence type="ECO:0000313" key="3">
    <source>
        <dbReference type="Proteomes" id="UP000001431"/>
    </source>
</evidence>
<protein>
    <submittedName>
        <fullName evidence="2">DNA polymerase, beta domain protein region</fullName>
    </submittedName>
</protein>
<dbReference type="InterPro" id="IPR002934">
    <property type="entry name" value="Polymerase_NTP_transf_dom"/>
</dbReference>
<dbReference type="GO" id="GO:0016779">
    <property type="term" value="F:nucleotidyltransferase activity"/>
    <property type="evidence" value="ECO:0007669"/>
    <property type="project" value="InterPro"/>
</dbReference>
<dbReference type="STRING" id="410359.Pcal_0855"/>
<gene>
    <name evidence="2" type="ordered locus">Pcal_0855</name>
</gene>
<reference evidence="2" key="1">
    <citation type="submission" date="2007-02" db="EMBL/GenBank/DDBJ databases">
        <title>Complete sequence of Pyrobaculum calidifontis JCM 11548.</title>
        <authorList>
            <consortium name="US DOE Joint Genome Institute"/>
            <person name="Copeland A."/>
            <person name="Lucas S."/>
            <person name="Lapidus A."/>
            <person name="Barry K."/>
            <person name="Glavina del Rio T."/>
            <person name="Dalin E."/>
            <person name="Tice H."/>
            <person name="Pitluck S."/>
            <person name="Chain P."/>
            <person name="Malfatti S."/>
            <person name="Shin M."/>
            <person name="Vergez L."/>
            <person name="Schmutz J."/>
            <person name="Larimer F."/>
            <person name="Land M."/>
            <person name="Hauser L."/>
            <person name="Kyrpides N."/>
            <person name="Mikhailova N."/>
            <person name="Cozen A.E."/>
            <person name="Fitz-Gibbon S.T."/>
            <person name="House C.H."/>
            <person name="Saltikov C."/>
            <person name="Lowe T.M."/>
            <person name="Richardson P."/>
        </authorList>
    </citation>
    <scope>NUCLEOTIDE SEQUENCE [LARGE SCALE GENOMIC DNA]</scope>
    <source>
        <strain evidence="2">JCM 11548</strain>
    </source>
</reference>
<dbReference type="EMBL" id="CP000561">
    <property type="protein sequence ID" value="ABO08281.1"/>
    <property type="molecule type" value="Genomic_DNA"/>
</dbReference>
<proteinExistence type="predicted"/>
<dbReference type="eggNOG" id="arCOG01199">
    <property type="taxonomic scope" value="Archaea"/>
</dbReference>
<dbReference type="CDD" id="cd05403">
    <property type="entry name" value="NT_KNTase_like"/>
    <property type="match status" value="1"/>
</dbReference>
<feature type="domain" description="Polymerase nucleotidyl transferase" evidence="1">
    <location>
        <begin position="10"/>
        <end position="61"/>
    </location>
</feature>
<dbReference type="KEGG" id="pcl:Pcal_0855"/>
<keyword evidence="3" id="KW-1185">Reference proteome</keyword>
<evidence type="ECO:0000313" key="2">
    <source>
        <dbReference type="EMBL" id="ABO08281.1"/>
    </source>
</evidence>
<dbReference type="InterPro" id="IPR043519">
    <property type="entry name" value="NT_sf"/>
</dbReference>
<accession>A3MUG4</accession>
<dbReference type="Proteomes" id="UP000001431">
    <property type="component" value="Chromosome"/>
</dbReference>
<sequence>MEAAAQVHGTVFLVGSYARGDFGEDSDVDLLVIAHFTEPPHRRLLRLTLPVEVIALTPEEALRAVEKCYPIAYDIALGVVLKDELSIAEELIQKAKRCTAGKSYKEG</sequence>